<evidence type="ECO:0000313" key="3">
    <source>
        <dbReference type="Proteomes" id="UP000282125"/>
    </source>
</evidence>
<name>A0A3P3DAM4_9RHOB</name>
<proteinExistence type="predicted"/>
<dbReference type="OrthoDB" id="7477461at2"/>
<accession>A0A3P3DAM4</accession>
<evidence type="ECO:0000256" key="1">
    <source>
        <dbReference type="SAM" id="MobiDB-lite"/>
    </source>
</evidence>
<evidence type="ECO:0000313" key="2">
    <source>
        <dbReference type="EMBL" id="RRH69438.1"/>
    </source>
</evidence>
<sequence>MSTRAKIGFGDALGDLSGFAPLPRVKTAAPPAEAAAVAGFTSREVPAPPQKPQQRRHRTGRSAQINIKAKPETIAALNAWADAQGLSIAEVFETMVENLKDS</sequence>
<dbReference type="RefSeq" id="WP_124966578.1">
    <property type="nucleotide sequence ID" value="NZ_RRAZ01000042.1"/>
</dbReference>
<organism evidence="2 3">
    <name type="scientific">Falsigemmobacter faecalis</name>
    <dbReference type="NCBI Taxonomy" id="2488730"/>
    <lineage>
        <taxon>Bacteria</taxon>
        <taxon>Pseudomonadati</taxon>
        <taxon>Pseudomonadota</taxon>
        <taxon>Alphaproteobacteria</taxon>
        <taxon>Rhodobacterales</taxon>
        <taxon>Paracoccaceae</taxon>
        <taxon>Falsigemmobacter</taxon>
    </lineage>
</organism>
<dbReference type="Proteomes" id="UP000282125">
    <property type="component" value="Unassembled WGS sequence"/>
</dbReference>
<protein>
    <submittedName>
        <fullName evidence="2">Stability/partitioning determinant</fullName>
    </submittedName>
</protein>
<comment type="caution">
    <text evidence="2">The sequence shown here is derived from an EMBL/GenBank/DDBJ whole genome shotgun (WGS) entry which is preliminary data.</text>
</comment>
<gene>
    <name evidence="2" type="ORF">EG244_18105</name>
</gene>
<dbReference type="EMBL" id="RRAZ01000042">
    <property type="protein sequence ID" value="RRH69438.1"/>
    <property type="molecule type" value="Genomic_DNA"/>
</dbReference>
<feature type="region of interest" description="Disordered" evidence="1">
    <location>
        <begin position="39"/>
        <end position="63"/>
    </location>
</feature>
<reference evidence="2 3" key="1">
    <citation type="submission" date="2018-11" db="EMBL/GenBank/DDBJ databases">
        <title>Gemmobacter sp. nov., YIM 102744-1 draft genome.</title>
        <authorList>
            <person name="Li G."/>
            <person name="Jiang Y."/>
        </authorList>
    </citation>
    <scope>NUCLEOTIDE SEQUENCE [LARGE SCALE GENOMIC DNA]</scope>
    <source>
        <strain evidence="2 3">YIM 102744-1</strain>
    </source>
</reference>
<keyword evidence="3" id="KW-1185">Reference proteome</keyword>
<dbReference type="AlphaFoldDB" id="A0A3P3DAM4"/>